<reference evidence="2" key="1">
    <citation type="journal article" date="2022" name="bioRxiv">
        <title>Sequencing and chromosome-scale assembly of the giantPleurodeles waltlgenome.</title>
        <authorList>
            <person name="Brown T."/>
            <person name="Elewa A."/>
            <person name="Iarovenko S."/>
            <person name="Subramanian E."/>
            <person name="Araus A.J."/>
            <person name="Petzold A."/>
            <person name="Susuki M."/>
            <person name="Suzuki K.-i.T."/>
            <person name="Hayashi T."/>
            <person name="Toyoda A."/>
            <person name="Oliveira C."/>
            <person name="Osipova E."/>
            <person name="Leigh N.D."/>
            <person name="Simon A."/>
            <person name="Yun M.H."/>
        </authorList>
    </citation>
    <scope>NUCLEOTIDE SEQUENCE</scope>
    <source>
        <strain evidence="2">20211129_DDA</strain>
        <tissue evidence="2">Liver</tissue>
    </source>
</reference>
<sequence>TGRGDSSFSAPRTGTAQAAPGQSSILHDSSPPAQSNRQRRFNLQCPKNRHSTGSTRATFHIAWFESTCT</sequence>
<gene>
    <name evidence="2" type="ORF">NDU88_004741</name>
</gene>
<accession>A0AAV7L298</accession>
<evidence type="ECO:0000313" key="2">
    <source>
        <dbReference type="EMBL" id="KAJ1084595.1"/>
    </source>
</evidence>
<organism evidence="2 3">
    <name type="scientific">Pleurodeles waltl</name>
    <name type="common">Iberian ribbed newt</name>
    <dbReference type="NCBI Taxonomy" id="8319"/>
    <lineage>
        <taxon>Eukaryota</taxon>
        <taxon>Metazoa</taxon>
        <taxon>Chordata</taxon>
        <taxon>Craniata</taxon>
        <taxon>Vertebrata</taxon>
        <taxon>Euteleostomi</taxon>
        <taxon>Amphibia</taxon>
        <taxon>Batrachia</taxon>
        <taxon>Caudata</taxon>
        <taxon>Salamandroidea</taxon>
        <taxon>Salamandridae</taxon>
        <taxon>Pleurodelinae</taxon>
        <taxon>Pleurodeles</taxon>
    </lineage>
</organism>
<evidence type="ECO:0000313" key="3">
    <source>
        <dbReference type="Proteomes" id="UP001066276"/>
    </source>
</evidence>
<keyword evidence="3" id="KW-1185">Reference proteome</keyword>
<dbReference type="EMBL" id="JANPWB010000016">
    <property type="protein sequence ID" value="KAJ1084595.1"/>
    <property type="molecule type" value="Genomic_DNA"/>
</dbReference>
<dbReference type="AlphaFoldDB" id="A0AAV7L298"/>
<feature type="compositionally biased region" description="Polar residues" evidence="1">
    <location>
        <begin position="1"/>
        <end position="36"/>
    </location>
</feature>
<feature type="non-terminal residue" evidence="2">
    <location>
        <position position="69"/>
    </location>
</feature>
<dbReference type="Proteomes" id="UP001066276">
    <property type="component" value="Chromosome 12"/>
</dbReference>
<proteinExistence type="predicted"/>
<evidence type="ECO:0000256" key="1">
    <source>
        <dbReference type="SAM" id="MobiDB-lite"/>
    </source>
</evidence>
<comment type="caution">
    <text evidence="2">The sequence shown here is derived from an EMBL/GenBank/DDBJ whole genome shotgun (WGS) entry which is preliminary data.</text>
</comment>
<feature type="non-terminal residue" evidence="2">
    <location>
        <position position="1"/>
    </location>
</feature>
<feature type="region of interest" description="Disordered" evidence="1">
    <location>
        <begin position="1"/>
        <end position="56"/>
    </location>
</feature>
<name>A0AAV7L298_PLEWA</name>
<protein>
    <submittedName>
        <fullName evidence="2">Uncharacterized protein</fullName>
    </submittedName>
</protein>